<accession>A0AAF0UMM6</accession>
<dbReference type="InterPro" id="IPR002156">
    <property type="entry name" value="RNaseH_domain"/>
</dbReference>
<reference evidence="2" key="1">
    <citation type="submission" date="2023-08" db="EMBL/GenBank/DDBJ databases">
        <title>A de novo genome assembly of Solanum verrucosum Schlechtendal, a Mexican diploid species geographically isolated from the other diploid A-genome species in potato relatives.</title>
        <authorList>
            <person name="Hosaka K."/>
        </authorList>
    </citation>
    <scope>NUCLEOTIDE SEQUENCE</scope>
    <source>
        <tissue evidence="2">Young leaves</tissue>
    </source>
</reference>
<sequence>MKCIPAITLWELWKTRCGAKYGKDNYNTWKTINNISTSLVLILKGHFEKIKVDPNWESVCYLLISNIPHKKIVQVKWLKPSNSFVKINSDGSCKDGYCGGGGVIRDHRGHLIFAYSLNLGHGTNNWAEAKALLYGIEWCVRNEYDYILAESDSKVLVDCVNDISSIPSEVRKLKAHMETTDFILSHCYREANKVADHLASLSYDNPNNMSYDVFAELPTRVKGLMNMDKWEMTNFRTMKKKRNDLIWEPP</sequence>
<dbReference type="Proteomes" id="UP001234989">
    <property type="component" value="Chromosome 9"/>
</dbReference>
<keyword evidence="3" id="KW-1185">Reference proteome</keyword>
<proteinExistence type="predicted"/>
<feature type="domain" description="RNase H type-1" evidence="1">
    <location>
        <begin position="88"/>
        <end position="200"/>
    </location>
</feature>
<dbReference type="PANTHER" id="PTHR47723:SF14">
    <property type="entry name" value="RNASE H TYPE-1 DOMAIN-CONTAINING PROTEIN"/>
    <property type="match status" value="1"/>
</dbReference>
<dbReference type="Gene3D" id="3.30.420.10">
    <property type="entry name" value="Ribonuclease H-like superfamily/Ribonuclease H"/>
    <property type="match status" value="1"/>
</dbReference>
<dbReference type="InterPro" id="IPR053151">
    <property type="entry name" value="RNase_H-like"/>
</dbReference>
<evidence type="ECO:0000313" key="3">
    <source>
        <dbReference type="Proteomes" id="UP001234989"/>
    </source>
</evidence>
<organism evidence="2 3">
    <name type="scientific">Solanum verrucosum</name>
    <dbReference type="NCBI Taxonomy" id="315347"/>
    <lineage>
        <taxon>Eukaryota</taxon>
        <taxon>Viridiplantae</taxon>
        <taxon>Streptophyta</taxon>
        <taxon>Embryophyta</taxon>
        <taxon>Tracheophyta</taxon>
        <taxon>Spermatophyta</taxon>
        <taxon>Magnoliopsida</taxon>
        <taxon>eudicotyledons</taxon>
        <taxon>Gunneridae</taxon>
        <taxon>Pentapetalae</taxon>
        <taxon>asterids</taxon>
        <taxon>lamiids</taxon>
        <taxon>Solanales</taxon>
        <taxon>Solanaceae</taxon>
        <taxon>Solanoideae</taxon>
        <taxon>Solaneae</taxon>
        <taxon>Solanum</taxon>
    </lineage>
</organism>
<evidence type="ECO:0000313" key="2">
    <source>
        <dbReference type="EMBL" id="WMV47846.1"/>
    </source>
</evidence>
<dbReference type="InterPro" id="IPR012337">
    <property type="entry name" value="RNaseH-like_sf"/>
</dbReference>
<dbReference type="GO" id="GO:0003676">
    <property type="term" value="F:nucleic acid binding"/>
    <property type="evidence" value="ECO:0007669"/>
    <property type="project" value="InterPro"/>
</dbReference>
<dbReference type="SUPFAM" id="SSF53098">
    <property type="entry name" value="Ribonuclease H-like"/>
    <property type="match status" value="1"/>
</dbReference>
<protein>
    <recommendedName>
        <fullName evidence="1">RNase H type-1 domain-containing protein</fullName>
    </recommendedName>
</protein>
<dbReference type="AlphaFoldDB" id="A0AAF0UMM6"/>
<dbReference type="Pfam" id="PF13456">
    <property type="entry name" value="RVT_3"/>
    <property type="match status" value="1"/>
</dbReference>
<dbReference type="GO" id="GO:0004523">
    <property type="term" value="F:RNA-DNA hybrid ribonuclease activity"/>
    <property type="evidence" value="ECO:0007669"/>
    <property type="project" value="InterPro"/>
</dbReference>
<dbReference type="PANTHER" id="PTHR47723">
    <property type="entry name" value="OS05G0353850 PROTEIN"/>
    <property type="match status" value="1"/>
</dbReference>
<dbReference type="InterPro" id="IPR044730">
    <property type="entry name" value="RNase_H-like_dom_plant"/>
</dbReference>
<gene>
    <name evidence="2" type="ORF">MTR67_041231</name>
</gene>
<dbReference type="InterPro" id="IPR036397">
    <property type="entry name" value="RNaseH_sf"/>
</dbReference>
<dbReference type="EMBL" id="CP133620">
    <property type="protein sequence ID" value="WMV47846.1"/>
    <property type="molecule type" value="Genomic_DNA"/>
</dbReference>
<dbReference type="CDD" id="cd06222">
    <property type="entry name" value="RNase_H_like"/>
    <property type="match status" value="1"/>
</dbReference>
<evidence type="ECO:0000259" key="1">
    <source>
        <dbReference type="Pfam" id="PF13456"/>
    </source>
</evidence>
<name>A0AAF0UMM6_SOLVR</name>